<evidence type="ECO:0000313" key="3">
    <source>
        <dbReference type="EMBL" id="KXS09874.1"/>
    </source>
</evidence>
<evidence type="ECO:0000256" key="1">
    <source>
        <dbReference type="SAM" id="Phobius"/>
    </source>
</evidence>
<reference evidence="3 4" key="1">
    <citation type="journal article" date="2015" name="Genome Biol. Evol.">
        <title>Phylogenomic analyses indicate that early fungi evolved digesting cell walls of algal ancestors of land plants.</title>
        <authorList>
            <person name="Chang Y."/>
            <person name="Wang S."/>
            <person name="Sekimoto S."/>
            <person name="Aerts A.L."/>
            <person name="Choi C."/>
            <person name="Clum A."/>
            <person name="LaButti K.M."/>
            <person name="Lindquist E.A."/>
            <person name="Yee Ngan C."/>
            <person name="Ohm R.A."/>
            <person name="Salamov A.A."/>
            <person name="Grigoriev I.V."/>
            <person name="Spatafora J.W."/>
            <person name="Berbee M.L."/>
        </authorList>
    </citation>
    <scope>NUCLEOTIDE SEQUENCE [LARGE SCALE GENOMIC DNA]</scope>
    <source>
        <strain evidence="3 4">JEL478</strain>
    </source>
</reference>
<accession>A0A138ZZE4</accession>
<sequence>MANGFWDSSDEDYGVTDSALVWMGLSFVAIAAVAAASQRRSFAACNRVMDSLLQGAAYVDEVLSGNSQWAWALLGMELPIFHWLVDLLWERGLLKDLQNVYVEEQRDIFIATVVLHNFILLEGDSMDDWIVQEWEDFQRMAAMGQGQDRMVAGVDFVMEDMTADKAPSAIRNGIADAMWVQYEEELTRRQLRQAK</sequence>
<proteinExistence type="predicted"/>
<protein>
    <recommendedName>
        <fullName evidence="2">DUF8040 domain-containing protein</fullName>
    </recommendedName>
</protein>
<keyword evidence="1" id="KW-1133">Transmembrane helix</keyword>
<organism evidence="3 4">
    <name type="scientific">Gonapodya prolifera (strain JEL478)</name>
    <name type="common">Monoblepharis prolifera</name>
    <dbReference type="NCBI Taxonomy" id="1344416"/>
    <lineage>
        <taxon>Eukaryota</taxon>
        <taxon>Fungi</taxon>
        <taxon>Fungi incertae sedis</taxon>
        <taxon>Chytridiomycota</taxon>
        <taxon>Chytridiomycota incertae sedis</taxon>
        <taxon>Monoblepharidomycetes</taxon>
        <taxon>Monoblepharidales</taxon>
        <taxon>Gonapodyaceae</taxon>
        <taxon>Gonapodya</taxon>
    </lineage>
</organism>
<dbReference type="EMBL" id="KQ965847">
    <property type="protein sequence ID" value="KXS09874.1"/>
    <property type="molecule type" value="Genomic_DNA"/>
</dbReference>
<dbReference type="InterPro" id="IPR058353">
    <property type="entry name" value="DUF8040"/>
</dbReference>
<evidence type="ECO:0000259" key="2">
    <source>
        <dbReference type="Pfam" id="PF26138"/>
    </source>
</evidence>
<name>A0A138ZZE4_GONPJ</name>
<evidence type="ECO:0000313" key="4">
    <source>
        <dbReference type="Proteomes" id="UP000070544"/>
    </source>
</evidence>
<feature type="domain" description="DUF8040" evidence="2">
    <location>
        <begin position="51"/>
        <end position="114"/>
    </location>
</feature>
<keyword evidence="1" id="KW-0472">Membrane</keyword>
<dbReference type="AlphaFoldDB" id="A0A138ZZE4"/>
<keyword evidence="4" id="KW-1185">Reference proteome</keyword>
<gene>
    <name evidence="3" type="ORF">M427DRAFT_49046</name>
</gene>
<feature type="transmembrane region" description="Helical" evidence="1">
    <location>
        <begin position="20"/>
        <end position="37"/>
    </location>
</feature>
<dbReference type="Proteomes" id="UP000070544">
    <property type="component" value="Unassembled WGS sequence"/>
</dbReference>
<keyword evidence="1" id="KW-0812">Transmembrane</keyword>
<dbReference type="Pfam" id="PF26138">
    <property type="entry name" value="DUF8040"/>
    <property type="match status" value="1"/>
</dbReference>